<dbReference type="PANTHER" id="PTHR24260:SF136">
    <property type="entry name" value="GH08193P-RELATED"/>
    <property type="match status" value="1"/>
</dbReference>
<dbReference type="InterPro" id="IPR001254">
    <property type="entry name" value="Trypsin_dom"/>
</dbReference>
<feature type="domain" description="Peptidase S1" evidence="1">
    <location>
        <begin position="153"/>
        <end position="403"/>
    </location>
</feature>
<dbReference type="InterPro" id="IPR009003">
    <property type="entry name" value="Peptidase_S1_PA"/>
</dbReference>
<dbReference type="SUPFAM" id="SSF50494">
    <property type="entry name" value="Trypsin-like serine proteases"/>
    <property type="match status" value="1"/>
</dbReference>
<dbReference type="Proteomes" id="UP001153292">
    <property type="component" value="Chromosome 8"/>
</dbReference>
<accession>A0ABN8BD35</accession>
<name>A0ABN8BD35_CHISP</name>
<keyword evidence="3" id="KW-1185">Reference proteome</keyword>
<protein>
    <recommendedName>
        <fullName evidence="1">Peptidase S1 domain-containing protein</fullName>
    </recommendedName>
</protein>
<sequence length="403" mass="44876">MAIEGPPFTRYDPCGLGVIHFDRLTERVWRGVMYLGLYSNLLQVDVGIHFEKQVRIYEVSQNTSLFVNSNLREYRIRPKGHIPTHYVFYLAVVDCVENHSDVPSIIEFSINNITLCNEEIKAAQTVESLNLTKNTDTFHTHVCGRRSLSNAELVSLRSNAKTGDWPWHVAIFIKDLDSNETSYYCGGNIISKTAIVTAAHCIFKDGERVEPHRITVIAGTSNHKALFQPGIQTLEALDVILHPSYYVGTATADLAIIKVNKFRYTAYVQPICIWGPVYQKSDLVGRIATVVGFGHDEDDNPSDALRAAFIMIQNDTVCLDYSPAVYTKLMNEFTLCAGFGPTSGTNPRNGDSGGGLVLPVMQNDHKISWFLRGVLSKCGVFPGRTESDPRFYVAYTDVAPHCG</sequence>
<dbReference type="EMBL" id="OU963901">
    <property type="protein sequence ID" value="CAH0407395.1"/>
    <property type="molecule type" value="Genomic_DNA"/>
</dbReference>
<evidence type="ECO:0000313" key="2">
    <source>
        <dbReference type="EMBL" id="CAH0407395.1"/>
    </source>
</evidence>
<dbReference type="InterPro" id="IPR018114">
    <property type="entry name" value="TRYPSIN_HIS"/>
</dbReference>
<dbReference type="Pfam" id="PF00089">
    <property type="entry name" value="Trypsin"/>
    <property type="match status" value="1"/>
</dbReference>
<reference evidence="2" key="1">
    <citation type="submission" date="2021-12" db="EMBL/GenBank/DDBJ databases">
        <authorList>
            <person name="King R."/>
        </authorList>
    </citation>
    <scope>NUCLEOTIDE SEQUENCE</scope>
</reference>
<dbReference type="PANTHER" id="PTHR24260">
    <property type="match status" value="1"/>
</dbReference>
<dbReference type="PRINTS" id="PR00722">
    <property type="entry name" value="CHYMOTRYPSIN"/>
</dbReference>
<dbReference type="PROSITE" id="PS00134">
    <property type="entry name" value="TRYPSIN_HIS"/>
    <property type="match status" value="1"/>
</dbReference>
<dbReference type="Gene3D" id="2.40.10.10">
    <property type="entry name" value="Trypsin-like serine proteases"/>
    <property type="match status" value="1"/>
</dbReference>
<organism evidence="2 3">
    <name type="scientific">Chilo suppressalis</name>
    <name type="common">Asiatic rice borer moth</name>
    <dbReference type="NCBI Taxonomy" id="168631"/>
    <lineage>
        <taxon>Eukaryota</taxon>
        <taxon>Metazoa</taxon>
        <taxon>Ecdysozoa</taxon>
        <taxon>Arthropoda</taxon>
        <taxon>Hexapoda</taxon>
        <taxon>Insecta</taxon>
        <taxon>Pterygota</taxon>
        <taxon>Neoptera</taxon>
        <taxon>Endopterygota</taxon>
        <taxon>Lepidoptera</taxon>
        <taxon>Glossata</taxon>
        <taxon>Ditrysia</taxon>
        <taxon>Pyraloidea</taxon>
        <taxon>Crambidae</taxon>
        <taxon>Crambinae</taxon>
        <taxon>Chilo</taxon>
    </lineage>
</organism>
<dbReference type="InterPro" id="IPR051333">
    <property type="entry name" value="CLIP_Serine_Protease"/>
</dbReference>
<evidence type="ECO:0000313" key="3">
    <source>
        <dbReference type="Proteomes" id="UP001153292"/>
    </source>
</evidence>
<dbReference type="InterPro" id="IPR001314">
    <property type="entry name" value="Peptidase_S1A"/>
</dbReference>
<proteinExistence type="predicted"/>
<gene>
    <name evidence="2" type="ORF">CHILSU_LOCUS10794</name>
</gene>
<dbReference type="InterPro" id="IPR043504">
    <property type="entry name" value="Peptidase_S1_PA_chymotrypsin"/>
</dbReference>
<dbReference type="PROSITE" id="PS50240">
    <property type="entry name" value="TRYPSIN_DOM"/>
    <property type="match status" value="1"/>
</dbReference>
<dbReference type="CDD" id="cd00190">
    <property type="entry name" value="Tryp_SPc"/>
    <property type="match status" value="1"/>
</dbReference>
<evidence type="ECO:0000259" key="1">
    <source>
        <dbReference type="PROSITE" id="PS50240"/>
    </source>
</evidence>
<dbReference type="SMART" id="SM00020">
    <property type="entry name" value="Tryp_SPc"/>
    <property type="match status" value="1"/>
</dbReference>